<sequence>MTAAFALTTPVSRALNALALDRPAIQTPDDVTITPTGGALGAIITGLDANRPLSSDLVLRLKKALDDHHILIFRNQQLSDDRFLAFTTYFGSVFRPPEDVPVLASEADGTPPDVVPVSNQAGGYTGSGELTPHIDHQWTPLPSAGSLLYALEVPASGGLTSWYNIAQAYEDLDEATRAGIDPLQLITYNPFTHPHGQPRRLYRLPDQTPTSAAFPHPLVRTHPSSGKKVLFLSTHTEVEVPGVDPEYAQALIARLRDHLQNPDYRYEHDWQVGDIVYWDNQATLHSRTAFPAEERRVLKRVSLAGSRPF</sequence>
<dbReference type="Gene3D" id="3.60.130.10">
    <property type="entry name" value="Clavaminate synthase-like"/>
    <property type="match status" value="1"/>
</dbReference>
<evidence type="ECO:0000313" key="7">
    <source>
        <dbReference type="EMBL" id="MBB5191644.1"/>
    </source>
</evidence>
<dbReference type="Pfam" id="PF02668">
    <property type="entry name" value="TauD"/>
    <property type="match status" value="1"/>
</dbReference>
<dbReference type="GO" id="GO:0006790">
    <property type="term" value="P:sulfur compound metabolic process"/>
    <property type="evidence" value="ECO:0007669"/>
    <property type="project" value="TreeGrafter"/>
</dbReference>
<dbReference type="InterPro" id="IPR042098">
    <property type="entry name" value="TauD-like_sf"/>
</dbReference>
<dbReference type="GO" id="GO:0046872">
    <property type="term" value="F:metal ion binding"/>
    <property type="evidence" value="ECO:0007669"/>
    <property type="project" value="UniProtKB-KW"/>
</dbReference>
<dbReference type="EC" id="1.14.11.17" evidence="7"/>
<evidence type="ECO:0000259" key="6">
    <source>
        <dbReference type="Pfam" id="PF02668"/>
    </source>
</evidence>
<evidence type="ECO:0000256" key="2">
    <source>
        <dbReference type="ARBA" id="ARBA00022723"/>
    </source>
</evidence>
<dbReference type="EMBL" id="JACHHN010000004">
    <property type="protein sequence ID" value="MBB5191644.1"/>
    <property type="molecule type" value="Genomic_DNA"/>
</dbReference>
<reference evidence="7 8" key="1">
    <citation type="submission" date="2020-08" db="EMBL/GenBank/DDBJ databases">
        <title>Genomic Encyclopedia of Type Strains, Phase IV (KMG-IV): sequencing the most valuable type-strain genomes for metagenomic binning, comparative biology and taxonomic classification.</title>
        <authorList>
            <person name="Goeker M."/>
        </authorList>
    </citation>
    <scope>NUCLEOTIDE SEQUENCE [LARGE SCALE GENOMIC DNA]</scope>
    <source>
        <strain evidence="7 8">DSM 18233</strain>
    </source>
</reference>
<organism evidence="7 8">
    <name type="scientific">Silvimonas terrae</name>
    <dbReference type="NCBI Taxonomy" id="300266"/>
    <lineage>
        <taxon>Bacteria</taxon>
        <taxon>Pseudomonadati</taxon>
        <taxon>Pseudomonadota</taxon>
        <taxon>Betaproteobacteria</taxon>
        <taxon>Neisseriales</taxon>
        <taxon>Chitinibacteraceae</taxon>
        <taxon>Silvimonas</taxon>
    </lineage>
</organism>
<keyword evidence="3 7" id="KW-0223">Dioxygenase</keyword>
<dbReference type="Proteomes" id="UP000543030">
    <property type="component" value="Unassembled WGS sequence"/>
</dbReference>
<keyword evidence="4 7" id="KW-0560">Oxidoreductase</keyword>
<dbReference type="RefSeq" id="WP_184100862.1">
    <property type="nucleotide sequence ID" value="NZ_JACHHN010000004.1"/>
</dbReference>
<dbReference type="InterPro" id="IPR051323">
    <property type="entry name" value="AtsK-like"/>
</dbReference>
<dbReference type="PANTHER" id="PTHR30468">
    <property type="entry name" value="ALPHA-KETOGLUTARATE-DEPENDENT SULFONATE DIOXYGENASE"/>
    <property type="match status" value="1"/>
</dbReference>
<keyword evidence="5" id="KW-0408">Iron</keyword>
<keyword evidence="2" id="KW-0479">Metal-binding</keyword>
<gene>
    <name evidence="7" type="ORF">HNQ50_002374</name>
</gene>
<keyword evidence="8" id="KW-1185">Reference proteome</keyword>
<evidence type="ECO:0000313" key="8">
    <source>
        <dbReference type="Proteomes" id="UP000543030"/>
    </source>
</evidence>
<proteinExistence type="inferred from homology"/>
<accession>A0A840RGD8</accession>
<dbReference type="GO" id="GO:0000908">
    <property type="term" value="F:taurine dioxygenase activity"/>
    <property type="evidence" value="ECO:0007669"/>
    <property type="project" value="UniProtKB-EC"/>
</dbReference>
<protein>
    <submittedName>
        <fullName evidence="7">Taurine dioxygenase</fullName>
        <ecNumber evidence="7">1.14.11.17</ecNumber>
    </submittedName>
</protein>
<comment type="caution">
    <text evidence="7">The sequence shown here is derived from an EMBL/GenBank/DDBJ whole genome shotgun (WGS) entry which is preliminary data.</text>
</comment>
<name>A0A840RGD8_9NEIS</name>
<evidence type="ECO:0000256" key="5">
    <source>
        <dbReference type="ARBA" id="ARBA00023004"/>
    </source>
</evidence>
<evidence type="ECO:0000256" key="1">
    <source>
        <dbReference type="ARBA" id="ARBA00005896"/>
    </source>
</evidence>
<comment type="similarity">
    <text evidence="1">Belongs to the TfdA dioxygenase family.</text>
</comment>
<dbReference type="AlphaFoldDB" id="A0A840RGD8"/>
<dbReference type="GO" id="GO:0005737">
    <property type="term" value="C:cytoplasm"/>
    <property type="evidence" value="ECO:0007669"/>
    <property type="project" value="TreeGrafter"/>
</dbReference>
<dbReference type="InterPro" id="IPR003819">
    <property type="entry name" value="TauD/TfdA-like"/>
</dbReference>
<dbReference type="SUPFAM" id="SSF51197">
    <property type="entry name" value="Clavaminate synthase-like"/>
    <property type="match status" value="1"/>
</dbReference>
<evidence type="ECO:0000256" key="3">
    <source>
        <dbReference type="ARBA" id="ARBA00022964"/>
    </source>
</evidence>
<evidence type="ECO:0000256" key="4">
    <source>
        <dbReference type="ARBA" id="ARBA00023002"/>
    </source>
</evidence>
<feature type="domain" description="TauD/TfdA-like" evidence="6">
    <location>
        <begin position="33"/>
        <end position="301"/>
    </location>
</feature>
<dbReference type="PANTHER" id="PTHR30468:SF1">
    <property type="entry name" value="ALPHA-KETOGLUTARATE-DEPENDENT SULFONATE DIOXYGENASE"/>
    <property type="match status" value="1"/>
</dbReference>